<protein>
    <submittedName>
        <fullName evidence="2">Uncharacterized protein</fullName>
    </submittedName>
</protein>
<name>E4WS83_OIKDI</name>
<dbReference type="InParanoid" id="E4WS83"/>
<feature type="compositionally biased region" description="Basic and acidic residues" evidence="1">
    <location>
        <begin position="66"/>
        <end position="79"/>
    </location>
</feature>
<keyword evidence="3" id="KW-1185">Reference proteome</keyword>
<evidence type="ECO:0000313" key="3">
    <source>
        <dbReference type="Proteomes" id="UP000001307"/>
    </source>
</evidence>
<dbReference type="Proteomes" id="UP000001307">
    <property type="component" value="Unassembled WGS sequence"/>
</dbReference>
<sequence length="206" mass="23489">MFEKKNSPQAKLKNQDSTNEQAISPDAAETTISTKTISTTTTTSMKKDQTTTMTTPKSTFENMPLIEHDHRKISDREPSRPPPEISRIIPEDISEPGQEAGCPKWYPDWSALAELQPRIKLDPNKILTPLLTYGYLNLLSLSFTINLAQITNNEVFARQYFSQSSSIEQSCRLAFLSIQQTRMRRASHMLKLLLPGIDSTFLRWRQ</sequence>
<feature type="compositionally biased region" description="Low complexity" evidence="1">
    <location>
        <begin position="30"/>
        <end position="59"/>
    </location>
</feature>
<reference evidence="2" key="1">
    <citation type="journal article" date="2010" name="Science">
        <title>Plasticity of animal genome architecture unmasked by rapid evolution of a pelagic tunicate.</title>
        <authorList>
            <person name="Denoeud F."/>
            <person name="Henriet S."/>
            <person name="Mungpakdee S."/>
            <person name="Aury J.M."/>
            <person name="Da Silva C."/>
            <person name="Brinkmann H."/>
            <person name="Mikhaleva J."/>
            <person name="Olsen L.C."/>
            <person name="Jubin C."/>
            <person name="Canestro C."/>
            <person name="Bouquet J.M."/>
            <person name="Danks G."/>
            <person name="Poulain J."/>
            <person name="Campsteijn C."/>
            <person name="Adamski M."/>
            <person name="Cross I."/>
            <person name="Yadetie F."/>
            <person name="Muffato M."/>
            <person name="Louis A."/>
            <person name="Butcher S."/>
            <person name="Tsagkogeorga G."/>
            <person name="Konrad A."/>
            <person name="Singh S."/>
            <person name="Jensen M.F."/>
            <person name="Cong E.H."/>
            <person name="Eikeseth-Otteraa H."/>
            <person name="Noel B."/>
            <person name="Anthouard V."/>
            <person name="Porcel B.M."/>
            <person name="Kachouri-Lafond R."/>
            <person name="Nishino A."/>
            <person name="Ugolini M."/>
            <person name="Chourrout P."/>
            <person name="Nishida H."/>
            <person name="Aasland R."/>
            <person name="Huzurbazar S."/>
            <person name="Westhof E."/>
            <person name="Delsuc F."/>
            <person name="Lehrach H."/>
            <person name="Reinhardt R."/>
            <person name="Weissenbach J."/>
            <person name="Roy S.W."/>
            <person name="Artiguenave F."/>
            <person name="Postlethwait J.H."/>
            <person name="Manak J.R."/>
            <person name="Thompson E.M."/>
            <person name="Jaillon O."/>
            <person name="Du Pasquier L."/>
            <person name="Boudinot P."/>
            <person name="Liberles D.A."/>
            <person name="Volff J.N."/>
            <person name="Philippe H."/>
            <person name="Lenhard B."/>
            <person name="Roest Crollius H."/>
            <person name="Wincker P."/>
            <person name="Chourrout D."/>
        </authorList>
    </citation>
    <scope>NUCLEOTIDE SEQUENCE [LARGE SCALE GENOMIC DNA]</scope>
</reference>
<feature type="region of interest" description="Disordered" evidence="1">
    <location>
        <begin position="1"/>
        <end position="89"/>
    </location>
</feature>
<dbReference type="EMBL" id="FN653015">
    <property type="protein sequence ID" value="CBY20616.1"/>
    <property type="molecule type" value="Genomic_DNA"/>
</dbReference>
<dbReference type="AlphaFoldDB" id="E4WS83"/>
<evidence type="ECO:0000256" key="1">
    <source>
        <dbReference type="SAM" id="MobiDB-lite"/>
    </source>
</evidence>
<organism evidence="2">
    <name type="scientific">Oikopleura dioica</name>
    <name type="common">Tunicate</name>
    <dbReference type="NCBI Taxonomy" id="34765"/>
    <lineage>
        <taxon>Eukaryota</taxon>
        <taxon>Metazoa</taxon>
        <taxon>Chordata</taxon>
        <taxon>Tunicata</taxon>
        <taxon>Appendicularia</taxon>
        <taxon>Copelata</taxon>
        <taxon>Oikopleuridae</taxon>
        <taxon>Oikopleura</taxon>
    </lineage>
</organism>
<evidence type="ECO:0000313" key="2">
    <source>
        <dbReference type="EMBL" id="CBY20616.1"/>
    </source>
</evidence>
<proteinExistence type="predicted"/>
<gene>
    <name evidence="2" type="ORF">GSOID_T00000618001</name>
</gene>
<accession>E4WS83</accession>